<dbReference type="Proteomes" id="UP001244297">
    <property type="component" value="Unassembled WGS sequence"/>
</dbReference>
<evidence type="ECO:0000313" key="1">
    <source>
        <dbReference type="EMBL" id="MDN3573028.1"/>
    </source>
</evidence>
<organism evidence="1 2">
    <name type="scientific">Methylobacterium longum</name>
    <dbReference type="NCBI Taxonomy" id="767694"/>
    <lineage>
        <taxon>Bacteria</taxon>
        <taxon>Pseudomonadati</taxon>
        <taxon>Pseudomonadota</taxon>
        <taxon>Alphaproteobacteria</taxon>
        <taxon>Hyphomicrobiales</taxon>
        <taxon>Methylobacteriaceae</taxon>
        <taxon>Methylobacterium</taxon>
    </lineage>
</organism>
<proteinExistence type="predicted"/>
<comment type="caution">
    <text evidence="1">The sequence shown here is derived from an EMBL/GenBank/DDBJ whole genome shotgun (WGS) entry which is preliminary data.</text>
</comment>
<dbReference type="RefSeq" id="WP_238294177.1">
    <property type="nucleotide sequence ID" value="NZ_BPQS01000104.1"/>
</dbReference>
<dbReference type="EMBL" id="JAUFPT010000065">
    <property type="protein sequence ID" value="MDN3573028.1"/>
    <property type="molecule type" value="Genomic_DNA"/>
</dbReference>
<keyword evidence="2" id="KW-1185">Reference proteome</keyword>
<accession>A0ABT8AUS7</accession>
<reference evidence="2" key="1">
    <citation type="journal article" date="2019" name="Int. J. Syst. Evol. Microbiol.">
        <title>The Global Catalogue of Microorganisms (GCM) 10K type strain sequencing project: providing services to taxonomists for standard genome sequencing and annotation.</title>
        <authorList>
            <consortium name="The Broad Institute Genomics Platform"/>
            <consortium name="The Broad Institute Genome Sequencing Center for Infectious Disease"/>
            <person name="Wu L."/>
            <person name="Ma J."/>
        </authorList>
    </citation>
    <scope>NUCLEOTIDE SEQUENCE [LARGE SCALE GENOMIC DNA]</scope>
    <source>
        <strain evidence="2">CECT 7806</strain>
    </source>
</reference>
<sequence length="48" mass="4561">MNPITPLSLTALPGGGIGAAVLSHGTPLGVACAGLAGAATPPRVWGLR</sequence>
<protein>
    <submittedName>
        <fullName evidence="1">Uncharacterized protein</fullName>
    </submittedName>
</protein>
<evidence type="ECO:0000313" key="2">
    <source>
        <dbReference type="Proteomes" id="UP001244297"/>
    </source>
</evidence>
<gene>
    <name evidence="1" type="ORF">QWZ18_20665</name>
</gene>
<name>A0ABT8AUS7_9HYPH</name>